<keyword evidence="6 17" id="KW-0004">4Fe-4S</keyword>
<accession>A0A1F4TRT3</accession>
<dbReference type="PANTHER" id="PTHR36701:SF1">
    <property type="entry name" value="EPOXYQUEUOSINE REDUCTASE QUEH"/>
    <property type="match status" value="1"/>
</dbReference>
<comment type="catalytic activity">
    <reaction evidence="16 17">
        <text>epoxyqueuosine(34) in tRNA + AH2 = queuosine(34) in tRNA + A + H2O</text>
        <dbReference type="Rhea" id="RHEA:32159"/>
        <dbReference type="Rhea" id="RHEA-COMP:18571"/>
        <dbReference type="Rhea" id="RHEA-COMP:18582"/>
        <dbReference type="ChEBI" id="CHEBI:13193"/>
        <dbReference type="ChEBI" id="CHEBI:15377"/>
        <dbReference type="ChEBI" id="CHEBI:17499"/>
        <dbReference type="ChEBI" id="CHEBI:194431"/>
        <dbReference type="ChEBI" id="CHEBI:194443"/>
        <dbReference type="EC" id="1.17.99.6"/>
    </reaction>
</comment>
<evidence type="ECO:0000256" key="5">
    <source>
        <dbReference type="ARBA" id="ARBA00016895"/>
    </source>
</evidence>
<dbReference type="UniPathway" id="UPA00392"/>
<evidence type="ECO:0000256" key="17">
    <source>
        <dbReference type="HAMAP-Rule" id="MF_02089"/>
    </source>
</evidence>
<evidence type="ECO:0000256" key="2">
    <source>
        <dbReference type="ARBA" id="ARBA00004691"/>
    </source>
</evidence>
<dbReference type="GO" id="GO:0046872">
    <property type="term" value="F:metal ion binding"/>
    <property type="evidence" value="ECO:0007669"/>
    <property type="project" value="UniProtKB-KW"/>
</dbReference>
<feature type="binding site" evidence="17">
    <location>
        <position position="78"/>
    </location>
    <ligand>
        <name>[4Fe-4S] cluster</name>
        <dbReference type="ChEBI" id="CHEBI:49883"/>
    </ligand>
</feature>
<sequence length="164" mass="19206">MRRILLHTCCGPCATYTNKWLSENNFAVTGFFYNPNVQPQDEYEKRLGTMKEYANQVELQVVYDPNDVTTEAKNCQQCYRIRLTKTALLAKQQGFDCFSTTLLISPYQKHDLLKEMGEKIGDEIGVEFYYNDFRVGFRESQKMARELGLYRQKYCGCQINDKNK</sequence>
<evidence type="ECO:0000256" key="7">
    <source>
        <dbReference type="ARBA" id="ARBA00022694"/>
    </source>
</evidence>
<feature type="binding site" evidence="17">
    <location>
        <position position="9"/>
    </location>
    <ligand>
        <name>[4Fe-4S] cluster</name>
        <dbReference type="ChEBI" id="CHEBI:49883"/>
    </ligand>
</feature>
<feature type="binding site" evidence="17">
    <location>
        <position position="75"/>
    </location>
    <ligand>
        <name>[4Fe-4S] cluster</name>
        <dbReference type="ChEBI" id="CHEBI:49883"/>
    </ligand>
</feature>
<dbReference type="GO" id="GO:0008616">
    <property type="term" value="P:tRNA queuosine(34) biosynthetic process"/>
    <property type="evidence" value="ECO:0007669"/>
    <property type="project" value="UniProtKB-UniRule"/>
</dbReference>
<evidence type="ECO:0000256" key="15">
    <source>
        <dbReference type="ARBA" id="ARBA00031446"/>
    </source>
</evidence>
<evidence type="ECO:0000256" key="11">
    <source>
        <dbReference type="ARBA" id="ARBA00023004"/>
    </source>
</evidence>
<reference evidence="18 19" key="1">
    <citation type="journal article" date="2016" name="Nat. Commun.">
        <title>Thousands of microbial genomes shed light on interconnected biogeochemical processes in an aquifer system.</title>
        <authorList>
            <person name="Anantharaman K."/>
            <person name="Brown C.T."/>
            <person name="Hug L.A."/>
            <person name="Sharon I."/>
            <person name="Castelle C.J."/>
            <person name="Probst A.J."/>
            <person name="Thomas B.C."/>
            <person name="Singh A."/>
            <person name="Wilkins M.J."/>
            <person name="Karaoz U."/>
            <person name="Brodie E.L."/>
            <person name="Williams K.H."/>
            <person name="Hubbard S.S."/>
            <person name="Banfield J.F."/>
        </authorList>
    </citation>
    <scope>NUCLEOTIDE SEQUENCE [LARGE SCALE GENOMIC DNA]</scope>
</reference>
<name>A0A1F4TRT3_UNCSA</name>
<keyword evidence="7 17" id="KW-0819">tRNA processing</keyword>
<evidence type="ECO:0000256" key="12">
    <source>
        <dbReference type="ARBA" id="ARBA00023014"/>
    </source>
</evidence>
<dbReference type="PANTHER" id="PTHR36701">
    <property type="entry name" value="EPOXYQUEUOSINE REDUCTASE QUEH"/>
    <property type="match status" value="1"/>
</dbReference>
<comment type="caution">
    <text evidence="18">The sequence shown here is derived from an EMBL/GenBank/DDBJ whole genome shotgun (WGS) entry which is preliminary data.</text>
</comment>
<comment type="function">
    <text evidence="1 17">Catalyzes the conversion of epoxyqueuosine (oQ) to queuosine (Q), which is a hypermodified base found in the wobble positions of tRNA(Asp), tRNA(Asn), tRNA(His) and tRNA(Tyr).</text>
</comment>
<evidence type="ECO:0000256" key="8">
    <source>
        <dbReference type="ARBA" id="ARBA00022723"/>
    </source>
</evidence>
<dbReference type="GO" id="GO:0051539">
    <property type="term" value="F:4 iron, 4 sulfur cluster binding"/>
    <property type="evidence" value="ECO:0007669"/>
    <property type="project" value="UniProtKB-UniRule"/>
</dbReference>
<comment type="similarity">
    <text evidence="3 17">Belongs to the QueH family.</text>
</comment>
<evidence type="ECO:0000313" key="18">
    <source>
        <dbReference type="EMBL" id="OGC35401.1"/>
    </source>
</evidence>
<feature type="binding site" evidence="17">
    <location>
        <position position="10"/>
    </location>
    <ligand>
        <name>[4Fe-4S] cluster</name>
        <dbReference type="ChEBI" id="CHEBI:49883"/>
    </ligand>
</feature>
<dbReference type="HAMAP" id="MF_02089">
    <property type="entry name" value="QueH"/>
    <property type="match status" value="1"/>
</dbReference>
<keyword evidence="10 17" id="KW-0560">Oxidoreductase</keyword>
<evidence type="ECO:0000256" key="10">
    <source>
        <dbReference type="ARBA" id="ARBA00023002"/>
    </source>
</evidence>
<proteinExistence type="inferred from homology"/>
<dbReference type="EMBL" id="MEUI01000002">
    <property type="protein sequence ID" value="OGC35401.1"/>
    <property type="molecule type" value="Genomic_DNA"/>
</dbReference>
<comment type="pathway">
    <text evidence="2 17">tRNA modification; tRNA-queuosine biosynthesis.</text>
</comment>
<keyword evidence="13 17" id="KW-1015">Disulfide bond</keyword>
<evidence type="ECO:0000256" key="1">
    <source>
        <dbReference type="ARBA" id="ARBA00002268"/>
    </source>
</evidence>
<dbReference type="AlphaFoldDB" id="A0A1F4TRT3"/>
<evidence type="ECO:0000256" key="6">
    <source>
        <dbReference type="ARBA" id="ARBA00022485"/>
    </source>
</evidence>
<evidence type="ECO:0000256" key="13">
    <source>
        <dbReference type="ARBA" id="ARBA00023157"/>
    </source>
</evidence>
<keyword evidence="14 17" id="KW-0676">Redox-active center</keyword>
<organism evidence="18 19">
    <name type="scientific">candidate division WOR-1 bacterium RIFOXYC2_FULL_41_25</name>
    <dbReference type="NCBI Taxonomy" id="1802586"/>
    <lineage>
        <taxon>Bacteria</taxon>
        <taxon>Bacillati</taxon>
        <taxon>Saganbacteria</taxon>
    </lineage>
</organism>
<keyword evidence="9 17" id="KW-0671">Queuosine biosynthesis</keyword>
<dbReference type="Proteomes" id="UP000177309">
    <property type="component" value="Unassembled WGS sequence"/>
</dbReference>
<keyword evidence="12 17" id="KW-0411">Iron-sulfur</keyword>
<evidence type="ECO:0000256" key="16">
    <source>
        <dbReference type="ARBA" id="ARBA00047415"/>
    </source>
</evidence>
<dbReference type="GO" id="GO:0052693">
    <property type="term" value="F:epoxyqueuosine reductase activity"/>
    <property type="evidence" value="ECO:0007669"/>
    <property type="project" value="UniProtKB-UniRule"/>
</dbReference>
<evidence type="ECO:0000256" key="9">
    <source>
        <dbReference type="ARBA" id="ARBA00022785"/>
    </source>
</evidence>
<dbReference type="InterPro" id="IPR003828">
    <property type="entry name" value="QueH"/>
</dbReference>
<gene>
    <name evidence="17" type="primary">queH</name>
    <name evidence="18" type="ORF">A2462_02530</name>
</gene>
<evidence type="ECO:0000256" key="3">
    <source>
        <dbReference type="ARBA" id="ARBA00008207"/>
    </source>
</evidence>
<evidence type="ECO:0000256" key="4">
    <source>
        <dbReference type="ARBA" id="ARBA00012622"/>
    </source>
</evidence>
<evidence type="ECO:0000313" key="19">
    <source>
        <dbReference type="Proteomes" id="UP000177309"/>
    </source>
</evidence>
<dbReference type="EC" id="1.17.99.6" evidence="4 17"/>
<protein>
    <recommendedName>
        <fullName evidence="5 17">Epoxyqueuosine reductase QueH</fullName>
        <ecNumber evidence="4 17">1.17.99.6</ecNumber>
    </recommendedName>
    <alternativeName>
        <fullName evidence="15 17">Queuosine biosynthesis protein QueH</fullName>
    </alternativeName>
</protein>
<evidence type="ECO:0000256" key="14">
    <source>
        <dbReference type="ARBA" id="ARBA00023284"/>
    </source>
</evidence>
<dbReference type="Pfam" id="PF02677">
    <property type="entry name" value="QueH"/>
    <property type="match status" value="1"/>
</dbReference>
<feature type="disulfide bond" description="Redox-active" evidence="17">
    <location>
        <begin position="155"/>
        <end position="157"/>
    </location>
</feature>
<keyword evidence="8 17" id="KW-0479">Metal-binding</keyword>
<keyword evidence="11 17" id="KW-0408">Iron</keyword>